<dbReference type="Proteomes" id="UP001254257">
    <property type="component" value="Unassembled WGS sequence"/>
</dbReference>
<organism evidence="3 4">
    <name type="scientific">Bosea rubneri</name>
    <dbReference type="NCBI Taxonomy" id="3075434"/>
    <lineage>
        <taxon>Bacteria</taxon>
        <taxon>Pseudomonadati</taxon>
        <taxon>Pseudomonadota</taxon>
        <taxon>Alphaproteobacteria</taxon>
        <taxon>Hyphomicrobiales</taxon>
        <taxon>Boseaceae</taxon>
        <taxon>Bosea</taxon>
    </lineage>
</organism>
<gene>
    <name evidence="3" type="ORF">RKE40_06675</name>
</gene>
<keyword evidence="4" id="KW-1185">Reference proteome</keyword>
<reference evidence="3 4" key="1">
    <citation type="submission" date="2023-09" db="EMBL/GenBank/DDBJ databases">
        <title>Whole genome shotgun sequencing (WGS) of Bosea sp. ZW T0_25, isolated from stored onions (Allium cepa).</title>
        <authorList>
            <person name="Stoll D.A."/>
            <person name="Huch M."/>
        </authorList>
    </citation>
    <scope>NUCLEOTIDE SEQUENCE [LARGE SCALE GENOMIC DNA]</scope>
    <source>
        <strain evidence="3 4">ZW T0_25</strain>
    </source>
</reference>
<feature type="region of interest" description="Disordered" evidence="2">
    <location>
        <begin position="404"/>
        <end position="425"/>
    </location>
</feature>
<accession>A0ABU3S5A8</accession>
<sequence length="425" mass="46930">MPPRRRKPLGWPDYLEAKPLRSGGVAHYWNPPSWARKAGCPVRAEALGKDYAAAKKRCDDILNPQFDAWRLGRDGAVARPAGPAQGTFDWLIASFKSHPAYNGRPAKTKKSYDSAAALIANHRIKDGRRFGELSISGITPGVADRLFAKLRVVSEPAKGEDGKPLIGEDGGPVMVERERQRTAVLCMTVARRAWFIVRRDKPAIVPDANPFAKMGLSHKAKATRPVSADLLGKFVEAADAGGEASIGTACMIAYYWLQRQEDILTRLSWSHYRPADNPSIVRVKHHKTGEVVDIPLYDEDGTELWPELMSRLDAAPRHGTLIVTRDQPDRHKKVRLPWGQDYFRHRVAAIRKTAGIPEDAKFMGLRHGGNVEGAEADLTDAQLRGLSGHKTTAALLRYVPTTAKQRQAGARKRLEARTKAGGLSE</sequence>
<dbReference type="RefSeq" id="WP_316017458.1">
    <property type="nucleotide sequence ID" value="NZ_JAWDID010000007.1"/>
</dbReference>
<proteinExistence type="predicted"/>
<keyword evidence="1" id="KW-0233">DNA recombination</keyword>
<name>A0ABU3S5A8_9HYPH</name>
<evidence type="ECO:0000256" key="2">
    <source>
        <dbReference type="SAM" id="MobiDB-lite"/>
    </source>
</evidence>
<comment type="caution">
    <text evidence="3">The sequence shown here is derived from an EMBL/GenBank/DDBJ whole genome shotgun (WGS) entry which is preliminary data.</text>
</comment>
<evidence type="ECO:0008006" key="5">
    <source>
        <dbReference type="Google" id="ProtNLM"/>
    </source>
</evidence>
<dbReference type="InterPro" id="IPR013762">
    <property type="entry name" value="Integrase-like_cat_sf"/>
</dbReference>
<evidence type="ECO:0000256" key="1">
    <source>
        <dbReference type="ARBA" id="ARBA00023172"/>
    </source>
</evidence>
<dbReference type="Gene3D" id="1.10.443.10">
    <property type="entry name" value="Intergrase catalytic core"/>
    <property type="match status" value="1"/>
</dbReference>
<dbReference type="SUPFAM" id="SSF56349">
    <property type="entry name" value="DNA breaking-rejoining enzymes"/>
    <property type="match status" value="1"/>
</dbReference>
<dbReference type="EMBL" id="JAWDID010000007">
    <property type="protein sequence ID" value="MDU0339555.1"/>
    <property type="molecule type" value="Genomic_DNA"/>
</dbReference>
<evidence type="ECO:0000313" key="3">
    <source>
        <dbReference type="EMBL" id="MDU0339555.1"/>
    </source>
</evidence>
<evidence type="ECO:0000313" key="4">
    <source>
        <dbReference type="Proteomes" id="UP001254257"/>
    </source>
</evidence>
<dbReference type="InterPro" id="IPR011010">
    <property type="entry name" value="DNA_brk_join_enz"/>
</dbReference>
<protein>
    <recommendedName>
        <fullName evidence="5">Phage integrase family protein</fullName>
    </recommendedName>
</protein>